<dbReference type="AlphaFoldDB" id="A0A034WVK9"/>
<feature type="non-terminal residue" evidence="3">
    <location>
        <position position="336"/>
    </location>
</feature>
<dbReference type="GO" id="GO:0003676">
    <property type="term" value="F:nucleic acid binding"/>
    <property type="evidence" value="ECO:0007669"/>
    <property type="project" value="InterPro"/>
</dbReference>
<dbReference type="OrthoDB" id="10030726at2759"/>
<name>A0A034WVK9_BACDO</name>
<dbReference type="Pfam" id="PF17921">
    <property type="entry name" value="Integrase_H2C2"/>
    <property type="match status" value="1"/>
</dbReference>
<dbReference type="Gene3D" id="3.30.420.10">
    <property type="entry name" value="Ribonuclease H-like superfamily/Ribonuclease H"/>
    <property type="match status" value="1"/>
</dbReference>
<organism evidence="3">
    <name type="scientific">Bactrocera dorsalis</name>
    <name type="common">Oriental fruit fly</name>
    <name type="synonym">Dacus dorsalis</name>
    <dbReference type="NCBI Taxonomy" id="27457"/>
    <lineage>
        <taxon>Eukaryota</taxon>
        <taxon>Metazoa</taxon>
        <taxon>Ecdysozoa</taxon>
        <taxon>Arthropoda</taxon>
        <taxon>Hexapoda</taxon>
        <taxon>Insecta</taxon>
        <taxon>Pterygota</taxon>
        <taxon>Neoptera</taxon>
        <taxon>Endopterygota</taxon>
        <taxon>Diptera</taxon>
        <taxon>Brachycera</taxon>
        <taxon>Muscomorpha</taxon>
        <taxon>Tephritoidea</taxon>
        <taxon>Tephritidae</taxon>
        <taxon>Bactrocera</taxon>
        <taxon>Bactrocera</taxon>
    </lineage>
</organism>
<dbReference type="PANTHER" id="PTHR37984:SF15">
    <property type="entry name" value="INTEGRASE CATALYTIC DOMAIN-CONTAINING PROTEIN"/>
    <property type="match status" value="1"/>
</dbReference>
<evidence type="ECO:0000259" key="2">
    <source>
        <dbReference type="PROSITE" id="PS50994"/>
    </source>
</evidence>
<dbReference type="InterPro" id="IPR001584">
    <property type="entry name" value="Integrase_cat-core"/>
</dbReference>
<dbReference type="PANTHER" id="PTHR37984">
    <property type="entry name" value="PROTEIN CBG26694"/>
    <property type="match status" value="1"/>
</dbReference>
<protein>
    <recommendedName>
        <fullName evidence="1">RNA-directed DNA polymerase</fullName>
        <ecNumber evidence="1">2.7.7.49</ecNumber>
    </recommendedName>
</protein>
<dbReference type="GO" id="GO:0003964">
    <property type="term" value="F:RNA-directed DNA polymerase activity"/>
    <property type="evidence" value="ECO:0007669"/>
    <property type="project" value="UniProtKB-EC"/>
</dbReference>
<dbReference type="EMBL" id="GAKP01000565">
    <property type="protein sequence ID" value="JAC58387.1"/>
    <property type="molecule type" value="Transcribed_RNA"/>
</dbReference>
<evidence type="ECO:0000313" key="3">
    <source>
        <dbReference type="EMBL" id="JAC58387.1"/>
    </source>
</evidence>
<accession>A0A034WVK9</accession>
<dbReference type="InterPro" id="IPR036397">
    <property type="entry name" value="RNaseH_sf"/>
</dbReference>
<dbReference type="GO" id="GO:0015074">
    <property type="term" value="P:DNA integration"/>
    <property type="evidence" value="ECO:0007669"/>
    <property type="project" value="InterPro"/>
</dbReference>
<proteinExistence type="predicted"/>
<dbReference type="SUPFAM" id="SSF53098">
    <property type="entry name" value="Ribonuclease H-like"/>
    <property type="match status" value="1"/>
</dbReference>
<dbReference type="EC" id="2.7.7.49" evidence="1"/>
<reference evidence="3" key="1">
    <citation type="journal article" date="2014" name="BMC Genomics">
        <title>Characterizing the developmental transcriptome of the oriental fruit fly, Bactrocera dorsalis (Diptera: Tephritidae) through comparative genomic analysis with Drosophila melanogaster utilizing modENCODE datasets.</title>
        <authorList>
            <person name="Geib S.M."/>
            <person name="Calla B."/>
            <person name="Hall B."/>
            <person name="Hou S."/>
            <person name="Manoukis N.C."/>
        </authorList>
    </citation>
    <scope>NUCLEOTIDE SEQUENCE</scope>
    <source>
        <strain evidence="3">Punador</strain>
    </source>
</reference>
<dbReference type="InterPro" id="IPR041588">
    <property type="entry name" value="Integrase_H2C2"/>
</dbReference>
<gene>
    <name evidence="3" type="primary">POL4</name>
</gene>
<dbReference type="Pfam" id="PF00665">
    <property type="entry name" value="rve"/>
    <property type="match status" value="1"/>
</dbReference>
<dbReference type="PROSITE" id="PS50994">
    <property type="entry name" value="INTEGRASE"/>
    <property type="match status" value="1"/>
</dbReference>
<dbReference type="InterPro" id="IPR050951">
    <property type="entry name" value="Retrovirus_Pol_polyprotein"/>
</dbReference>
<dbReference type="Gene3D" id="1.10.340.70">
    <property type="match status" value="1"/>
</dbReference>
<evidence type="ECO:0000256" key="1">
    <source>
        <dbReference type="ARBA" id="ARBA00012493"/>
    </source>
</evidence>
<feature type="domain" description="Integrase catalytic" evidence="2">
    <location>
        <begin position="82"/>
        <end position="241"/>
    </location>
</feature>
<feature type="non-terminal residue" evidence="3">
    <location>
        <position position="1"/>
    </location>
</feature>
<dbReference type="InterPro" id="IPR012337">
    <property type="entry name" value="RNaseH-like_sf"/>
</dbReference>
<sequence>PLNIILYRAPEEIKSTILKYKLIDEFHTSNISGHLGVRKTILKLKQRYTWKNMRQMVKEFINNCTKCAQNKTTKHIKEPLVVTDTPTSTFSTVSIDTIGPLRISNGYRYILTMQCDLSKFVIAHPIETKDAKTIATTLVEQLILKHGFIQTLKSDRGTEFVNELMHNVCTLLNTKQIFSAPYHHQTIGSLERNHRKLNEYLLTFADDYEWHKWIPYYTFAFNTTPHTDTGYSPYELVYGKLPSLPSDKINKENKCYDIDNYANELHSRLKNSITNARKLINAVKIKRKQEYDKNTNKSNFEIGDMVYIKNENKLKHQSPYHGPYNIVNTNGTNSIV</sequence>